<reference evidence="2" key="1">
    <citation type="submission" date="2015-12" db="EMBL/GenBank/DDBJ databases">
        <title>Update maize B73 reference genome by single molecule sequencing technologies.</title>
        <authorList>
            <consortium name="Maize Genome Sequencing Project"/>
            <person name="Ware D."/>
        </authorList>
    </citation>
    <scope>NUCLEOTIDE SEQUENCE [LARGE SCALE GENOMIC DNA]</scope>
    <source>
        <tissue evidence="2">Seedling</tissue>
    </source>
</reference>
<dbReference type="EMBL" id="CM007649">
    <property type="protein sequence ID" value="ONM38111.1"/>
    <property type="molecule type" value="Genomic_DNA"/>
</dbReference>
<evidence type="ECO:0000259" key="1">
    <source>
        <dbReference type="Pfam" id="PF01823"/>
    </source>
</evidence>
<sequence>MSLTGSALEAALQAVGRGLDAAGDHRLLYCKGGGRLVALEEDRARDLPLPDGGVLPSVPPDVEVEQCRRDPERIRPFPSGPSSAAADGPFVCSFDKMAEYFNRKSCLSETVPLGSFNSLFSFTGSWKNDAAATKALAIDGYSLPLFRVKIRSSELTLLESVKHAIPNVWDPSALASLVLYTPYYLKPEGLVSLVCSFIENYGTHIIISVTVGGKDEVYIKQHSSSQLSGLEFKNYVREIGRERFSDVENKSNATPINYSEKVSKLLTAFFI</sequence>
<feature type="domain" description="MACPF" evidence="1">
    <location>
        <begin position="114"/>
        <end position="236"/>
    </location>
</feature>
<dbReference type="GO" id="GO:0006952">
    <property type="term" value="P:defense response"/>
    <property type="evidence" value="ECO:0007669"/>
    <property type="project" value="InterPro"/>
</dbReference>
<accession>A0A1D6NC64</accession>
<dbReference type="GO" id="GO:0012501">
    <property type="term" value="P:programmed cell death"/>
    <property type="evidence" value="ECO:0007669"/>
    <property type="project" value="InterPro"/>
</dbReference>
<dbReference type="PANTHER" id="PTHR33199:SF3">
    <property type="entry name" value="MACPF DOMAIN-CONTAINING PROTEIN CAD1"/>
    <property type="match status" value="1"/>
</dbReference>
<dbReference type="AlphaFoldDB" id="A0A1D6NC64"/>
<dbReference type="Pfam" id="PF01823">
    <property type="entry name" value="MACPF"/>
    <property type="match status" value="1"/>
</dbReference>
<dbReference type="PANTHER" id="PTHR33199">
    <property type="entry name" value="MACPF DOMAIN-CONTAINING PROTEIN CAD1"/>
    <property type="match status" value="1"/>
</dbReference>
<dbReference type="InterPro" id="IPR020864">
    <property type="entry name" value="MACPF"/>
</dbReference>
<dbReference type="InterPro" id="IPR044663">
    <property type="entry name" value="CAD1/NSL1-like"/>
</dbReference>
<protein>
    <submittedName>
        <fullName evidence="2">MACPF domain-containing protein CAD1</fullName>
    </submittedName>
</protein>
<gene>
    <name evidence="2" type="ORF">ZEAMMB73_Zm00001d043462</name>
</gene>
<dbReference type="ExpressionAtlas" id="A0A1D6NC64">
    <property type="expression patterns" value="baseline and differential"/>
</dbReference>
<organism evidence="2">
    <name type="scientific">Zea mays</name>
    <name type="common">Maize</name>
    <dbReference type="NCBI Taxonomy" id="4577"/>
    <lineage>
        <taxon>Eukaryota</taxon>
        <taxon>Viridiplantae</taxon>
        <taxon>Streptophyta</taxon>
        <taxon>Embryophyta</taxon>
        <taxon>Tracheophyta</taxon>
        <taxon>Spermatophyta</taxon>
        <taxon>Magnoliopsida</taxon>
        <taxon>Liliopsida</taxon>
        <taxon>Poales</taxon>
        <taxon>Poaceae</taxon>
        <taxon>PACMAD clade</taxon>
        <taxon>Panicoideae</taxon>
        <taxon>Andropogonodae</taxon>
        <taxon>Andropogoneae</taxon>
        <taxon>Tripsacinae</taxon>
        <taxon>Zea</taxon>
    </lineage>
</organism>
<dbReference type="GO" id="GO:2000031">
    <property type="term" value="P:regulation of salicylic acid mediated signaling pathway"/>
    <property type="evidence" value="ECO:0007669"/>
    <property type="project" value="InterPro"/>
</dbReference>
<evidence type="ECO:0000313" key="2">
    <source>
        <dbReference type="EMBL" id="ONM38111.1"/>
    </source>
</evidence>
<proteinExistence type="predicted"/>
<name>A0A1D6NC64_MAIZE</name>